<protein>
    <recommendedName>
        <fullName evidence="9">Entericidin EcnAB</fullName>
    </recommendedName>
</protein>
<dbReference type="InterPro" id="IPR012556">
    <property type="entry name" value="Entericidin"/>
</dbReference>
<evidence type="ECO:0000256" key="4">
    <source>
        <dbReference type="ARBA" id="ARBA00023136"/>
    </source>
</evidence>
<gene>
    <name evidence="7" type="ORF">TH3_04050</name>
</gene>
<dbReference type="RefSeq" id="WP_007090560.1">
    <property type="nucleotide sequence ID" value="NZ_CP004388.1"/>
</dbReference>
<keyword evidence="3" id="KW-0732">Signal</keyword>
<evidence type="ECO:0000256" key="2">
    <source>
        <dbReference type="ARBA" id="ARBA00022475"/>
    </source>
</evidence>
<comment type="similarity">
    <text evidence="1">Belongs to the EcnA/EcnB lipoprotein family.</text>
</comment>
<keyword evidence="4" id="KW-0472">Membrane</keyword>
<name>A0AB72UA07_9PROT</name>
<evidence type="ECO:0008006" key="9">
    <source>
        <dbReference type="Google" id="ProtNLM"/>
    </source>
</evidence>
<reference evidence="7 8" key="1">
    <citation type="journal article" date="2012" name="J. Bacteriol.">
        <title>Genome sequence of Thalassospira xiamenensis type strain M-5.</title>
        <authorList>
            <person name="Lai Q."/>
            <person name="Shao Z."/>
        </authorList>
    </citation>
    <scope>NUCLEOTIDE SEQUENCE [LARGE SCALE GENOMIC DNA]</scope>
    <source>
        <strain evidence="7 8">M-5</strain>
    </source>
</reference>
<evidence type="ECO:0000256" key="3">
    <source>
        <dbReference type="ARBA" id="ARBA00022729"/>
    </source>
</evidence>
<keyword evidence="2" id="KW-1003">Cell membrane</keyword>
<keyword evidence="6" id="KW-0449">Lipoprotein</keyword>
<evidence type="ECO:0000256" key="6">
    <source>
        <dbReference type="ARBA" id="ARBA00023288"/>
    </source>
</evidence>
<dbReference type="GO" id="GO:0009636">
    <property type="term" value="P:response to toxic substance"/>
    <property type="evidence" value="ECO:0007669"/>
    <property type="project" value="InterPro"/>
</dbReference>
<sequence>MSDICKKIFAIALISFIGFGIAACETANGFGRDVEDAGEAIQKGTD</sequence>
<evidence type="ECO:0000256" key="5">
    <source>
        <dbReference type="ARBA" id="ARBA00023139"/>
    </source>
</evidence>
<dbReference type="AlphaFoldDB" id="A0AB72UA07"/>
<keyword evidence="5" id="KW-0564">Palmitate</keyword>
<dbReference type="Pfam" id="PF08085">
    <property type="entry name" value="Entericidin"/>
    <property type="match status" value="1"/>
</dbReference>
<dbReference type="GO" id="GO:0016020">
    <property type="term" value="C:membrane"/>
    <property type="evidence" value="ECO:0007669"/>
    <property type="project" value="InterPro"/>
</dbReference>
<evidence type="ECO:0000256" key="1">
    <source>
        <dbReference type="ARBA" id="ARBA00010296"/>
    </source>
</evidence>
<dbReference type="KEGG" id="txi:TH3_04050"/>
<proteinExistence type="inferred from homology"/>
<organism evidence="7 8">
    <name type="scientific">Thalassospira xiamenensis M-5 = DSM 17429</name>
    <dbReference type="NCBI Taxonomy" id="1123366"/>
    <lineage>
        <taxon>Bacteria</taxon>
        <taxon>Pseudomonadati</taxon>
        <taxon>Pseudomonadota</taxon>
        <taxon>Alphaproteobacteria</taxon>
        <taxon>Rhodospirillales</taxon>
        <taxon>Thalassospiraceae</taxon>
        <taxon>Thalassospira</taxon>
    </lineage>
</organism>
<dbReference type="EMBL" id="CP004388">
    <property type="protein sequence ID" value="AJD50932.1"/>
    <property type="molecule type" value="Genomic_DNA"/>
</dbReference>
<dbReference type="GeneID" id="31926503"/>
<dbReference type="PROSITE" id="PS51257">
    <property type="entry name" value="PROKAR_LIPOPROTEIN"/>
    <property type="match status" value="1"/>
</dbReference>
<evidence type="ECO:0000313" key="8">
    <source>
        <dbReference type="Proteomes" id="UP000007127"/>
    </source>
</evidence>
<evidence type="ECO:0000313" key="7">
    <source>
        <dbReference type="EMBL" id="AJD50932.1"/>
    </source>
</evidence>
<accession>A0AB72UA07</accession>
<dbReference type="Proteomes" id="UP000007127">
    <property type="component" value="Chromosome"/>
</dbReference>